<feature type="transmembrane region" description="Helical" evidence="10">
    <location>
        <begin position="115"/>
        <end position="143"/>
    </location>
</feature>
<feature type="transmembrane region" description="Helical" evidence="10">
    <location>
        <begin position="30"/>
        <end position="55"/>
    </location>
</feature>
<dbReference type="CDD" id="cd01610">
    <property type="entry name" value="PAP2_like"/>
    <property type="match status" value="1"/>
</dbReference>
<evidence type="ECO:0000256" key="10">
    <source>
        <dbReference type="SAM" id="Phobius"/>
    </source>
</evidence>
<evidence type="ECO:0000256" key="1">
    <source>
        <dbReference type="ARBA" id="ARBA00004651"/>
    </source>
</evidence>
<keyword evidence="3" id="KW-1003">Cell membrane</keyword>
<feature type="transmembrane region" description="Helical" evidence="10">
    <location>
        <begin position="61"/>
        <end position="79"/>
    </location>
</feature>
<organism evidence="12 13">
    <name type="scientific">Ectothiorhodospira mobilis</name>
    <dbReference type="NCBI Taxonomy" id="195064"/>
    <lineage>
        <taxon>Bacteria</taxon>
        <taxon>Pseudomonadati</taxon>
        <taxon>Pseudomonadota</taxon>
        <taxon>Gammaproteobacteria</taxon>
        <taxon>Chromatiales</taxon>
        <taxon>Ectothiorhodospiraceae</taxon>
        <taxon>Ectothiorhodospira</taxon>
    </lineage>
</organism>
<comment type="catalytic activity">
    <reaction evidence="9">
        <text>di-trans,octa-cis-undecaprenyl diphosphate + H2O = di-trans,octa-cis-undecaprenyl phosphate + phosphate + H(+)</text>
        <dbReference type="Rhea" id="RHEA:28094"/>
        <dbReference type="ChEBI" id="CHEBI:15377"/>
        <dbReference type="ChEBI" id="CHEBI:15378"/>
        <dbReference type="ChEBI" id="CHEBI:43474"/>
        <dbReference type="ChEBI" id="CHEBI:58405"/>
        <dbReference type="ChEBI" id="CHEBI:60392"/>
        <dbReference type="EC" id="3.6.1.27"/>
    </reaction>
</comment>
<dbReference type="Gene3D" id="1.20.144.10">
    <property type="entry name" value="Phosphatidic acid phosphatase type 2/haloperoxidase"/>
    <property type="match status" value="1"/>
</dbReference>
<dbReference type="Proteomes" id="UP000199556">
    <property type="component" value="Unassembled WGS sequence"/>
</dbReference>
<comment type="subcellular location">
    <subcellularLocation>
        <location evidence="1">Cell membrane</location>
        <topology evidence="1">Multi-pass membrane protein</topology>
    </subcellularLocation>
</comment>
<reference evidence="12 13" key="1">
    <citation type="submission" date="2016-10" db="EMBL/GenBank/DDBJ databases">
        <authorList>
            <person name="de Groot N.N."/>
        </authorList>
    </citation>
    <scope>NUCLEOTIDE SEQUENCE [LARGE SCALE GENOMIC DNA]</scope>
    <source>
        <strain evidence="12 13">DSM 4180</strain>
    </source>
</reference>
<name>A0A1I4RWA4_ECTMO</name>
<evidence type="ECO:0000259" key="11">
    <source>
        <dbReference type="SMART" id="SM00014"/>
    </source>
</evidence>
<dbReference type="STRING" id="195064.SAMN05421721_11033"/>
<dbReference type="PANTHER" id="PTHR14969">
    <property type="entry name" value="SPHINGOSINE-1-PHOSPHATE PHOSPHOHYDROLASE"/>
    <property type="match status" value="1"/>
</dbReference>
<dbReference type="GO" id="GO:0050380">
    <property type="term" value="F:undecaprenyl-diphosphatase activity"/>
    <property type="evidence" value="ECO:0007669"/>
    <property type="project" value="UniProtKB-EC"/>
</dbReference>
<evidence type="ECO:0000256" key="8">
    <source>
        <dbReference type="ARBA" id="ARBA00032707"/>
    </source>
</evidence>
<dbReference type="PANTHER" id="PTHR14969:SF62">
    <property type="entry name" value="DECAPRENYLPHOSPHORYL-5-PHOSPHORIBOSE PHOSPHATASE RV3807C-RELATED"/>
    <property type="match status" value="1"/>
</dbReference>
<accession>A0A1I4RWA4</accession>
<dbReference type="SUPFAM" id="SSF48317">
    <property type="entry name" value="Acid phosphatase/Vanadium-dependent haloperoxidase"/>
    <property type="match status" value="1"/>
</dbReference>
<evidence type="ECO:0000256" key="3">
    <source>
        <dbReference type="ARBA" id="ARBA00022475"/>
    </source>
</evidence>
<feature type="domain" description="Phosphatidic acid phosphatase type 2/haloperoxidase" evidence="11">
    <location>
        <begin position="61"/>
        <end position="170"/>
    </location>
</feature>
<evidence type="ECO:0000313" key="12">
    <source>
        <dbReference type="EMBL" id="SFM56535.1"/>
    </source>
</evidence>
<sequence>MRMMQRMTEAELPLCLAFNRISRRWLVNRLFAAVSRLGNGVFWYVLMAVLPLLYGPLGVRASLHMALVGLLCLPLYKWLKQATLRDRPYTRDAAILQNVPPLDRFSFPSGHTMHAVAFTLILAAYLPAWGWAVAPFTLLVALSRLVLGLHYPSDVLAGAGIGAGVALVSLALAGPY</sequence>
<feature type="transmembrane region" description="Helical" evidence="10">
    <location>
        <begin position="155"/>
        <end position="173"/>
    </location>
</feature>
<dbReference type="EC" id="3.6.1.27" evidence="2"/>
<dbReference type="EMBL" id="FOUO01000010">
    <property type="protein sequence ID" value="SFM56535.1"/>
    <property type="molecule type" value="Genomic_DNA"/>
</dbReference>
<proteinExistence type="predicted"/>
<keyword evidence="7 10" id="KW-0472">Membrane</keyword>
<protein>
    <recommendedName>
        <fullName evidence="2">undecaprenyl-diphosphate phosphatase</fullName>
        <ecNumber evidence="2">3.6.1.27</ecNumber>
    </recommendedName>
    <alternativeName>
        <fullName evidence="8">Undecaprenyl pyrophosphate phosphatase</fullName>
    </alternativeName>
</protein>
<keyword evidence="5" id="KW-0378">Hydrolase</keyword>
<evidence type="ECO:0000256" key="2">
    <source>
        <dbReference type="ARBA" id="ARBA00012374"/>
    </source>
</evidence>
<keyword evidence="13" id="KW-1185">Reference proteome</keyword>
<dbReference type="InterPro" id="IPR000326">
    <property type="entry name" value="PAP2/HPO"/>
</dbReference>
<keyword evidence="4 10" id="KW-0812">Transmembrane</keyword>
<keyword evidence="6 10" id="KW-1133">Transmembrane helix</keyword>
<dbReference type="GO" id="GO:0005886">
    <property type="term" value="C:plasma membrane"/>
    <property type="evidence" value="ECO:0007669"/>
    <property type="project" value="UniProtKB-SubCell"/>
</dbReference>
<evidence type="ECO:0000256" key="6">
    <source>
        <dbReference type="ARBA" id="ARBA00022989"/>
    </source>
</evidence>
<dbReference type="AlphaFoldDB" id="A0A1I4RWA4"/>
<evidence type="ECO:0000313" key="13">
    <source>
        <dbReference type="Proteomes" id="UP000199556"/>
    </source>
</evidence>
<evidence type="ECO:0000256" key="4">
    <source>
        <dbReference type="ARBA" id="ARBA00022692"/>
    </source>
</evidence>
<evidence type="ECO:0000256" key="9">
    <source>
        <dbReference type="ARBA" id="ARBA00047594"/>
    </source>
</evidence>
<dbReference type="InterPro" id="IPR036938">
    <property type="entry name" value="PAP2/HPO_sf"/>
</dbReference>
<evidence type="ECO:0000256" key="7">
    <source>
        <dbReference type="ARBA" id="ARBA00023136"/>
    </source>
</evidence>
<dbReference type="SMART" id="SM00014">
    <property type="entry name" value="acidPPc"/>
    <property type="match status" value="1"/>
</dbReference>
<gene>
    <name evidence="12" type="ORF">SAMN05421721_11033</name>
</gene>
<dbReference type="Pfam" id="PF01569">
    <property type="entry name" value="PAP2"/>
    <property type="match status" value="1"/>
</dbReference>
<evidence type="ECO:0000256" key="5">
    <source>
        <dbReference type="ARBA" id="ARBA00022801"/>
    </source>
</evidence>
<dbReference type="RefSeq" id="WP_177217633.1">
    <property type="nucleotide sequence ID" value="NZ_FOUO01000010.1"/>
</dbReference>